<accession>A0A1G7HDV5</accession>
<dbReference type="InterPro" id="IPR003594">
    <property type="entry name" value="HATPase_dom"/>
</dbReference>
<dbReference type="EMBL" id="LT629690">
    <property type="protein sequence ID" value="SDE98657.1"/>
    <property type="molecule type" value="Genomic_DNA"/>
</dbReference>
<dbReference type="Gene3D" id="3.30.565.10">
    <property type="entry name" value="Histidine kinase-like ATPase, C-terminal domain"/>
    <property type="match status" value="1"/>
</dbReference>
<protein>
    <submittedName>
        <fullName evidence="2">Serine/threonine-protein kinase RsbT</fullName>
    </submittedName>
</protein>
<dbReference type="InterPro" id="IPR036890">
    <property type="entry name" value="HATPase_C_sf"/>
</dbReference>
<keyword evidence="3" id="KW-1185">Reference proteome</keyword>
<evidence type="ECO:0000313" key="3">
    <source>
        <dbReference type="Proteomes" id="UP000182427"/>
    </source>
</evidence>
<gene>
    <name evidence="2" type="ORF">SAMN05444167_1035</name>
</gene>
<dbReference type="CDD" id="cd16934">
    <property type="entry name" value="HATPase_RsbT-like"/>
    <property type="match status" value="1"/>
</dbReference>
<name>A0A1G7HDV5_9BACT</name>
<sequence length="135" mass="14660">MEVLKSDSLPVRTSEDIVIVRTSVRKLATELRFGIVDQTKIVTAASEIARNTLDYGRGGDLQMQSLVNGTKKGLRLIFADQGPGIRDLDQALTDGFTSGNGMGLGLGGTRRLMDEFEIASKLNEGTTVTITKWSR</sequence>
<dbReference type="GO" id="GO:0016301">
    <property type="term" value="F:kinase activity"/>
    <property type="evidence" value="ECO:0007669"/>
    <property type="project" value="UniProtKB-KW"/>
</dbReference>
<keyword evidence="2" id="KW-0808">Transferase</keyword>
<reference evidence="2 3" key="1">
    <citation type="submission" date="2016-10" db="EMBL/GenBank/DDBJ databases">
        <authorList>
            <person name="de Groot N.N."/>
        </authorList>
    </citation>
    <scope>NUCLEOTIDE SEQUENCE [LARGE SCALE GENOMIC DNA]</scope>
    <source>
        <strain evidence="2 3">GAS232</strain>
    </source>
</reference>
<organism evidence="2 3">
    <name type="scientific">Terriglobus roseus</name>
    <dbReference type="NCBI Taxonomy" id="392734"/>
    <lineage>
        <taxon>Bacteria</taxon>
        <taxon>Pseudomonadati</taxon>
        <taxon>Acidobacteriota</taxon>
        <taxon>Terriglobia</taxon>
        <taxon>Terriglobales</taxon>
        <taxon>Acidobacteriaceae</taxon>
        <taxon>Terriglobus</taxon>
    </lineage>
</organism>
<dbReference type="Pfam" id="PF13581">
    <property type="entry name" value="HATPase_c_2"/>
    <property type="match status" value="1"/>
</dbReference>
<dbReference type="SUPFAM" id="SSF55874">
    <property type="entry name" value="ATPase domain of HSP90 chaperone/DNA topoisomerase II/histidine kinase"/>
    <property type="match status" value="1"/>
</dbReference>
<dbReference type="Proteomes" id="UP000182427">
    <property type="component" value="Chromosome I"/>
</dbReference>
<keyword evidence="2" id="KW-0418">Kinase</keyword>
<dbReference type="OrthoDB" id="9799195at2"/>
<proteinExistence type="predicted"/>
<feature type="domain" description="Histidine kinase/HSP90-like ATPase" evidence="1">
    <location>
        <begin position="16"/>
        <end position="132"/>
    </location>
</feature>
<dbReference type="AlphaFoldDB" id="A0A1G7HDV5"/>
<evidence type="ECO:0000259" key="1">
    <source>
        <dbReference type="Pfam" id="PF13581"/>
    </source>
</evidence>
<evidence type="ECO:0000313" key="2">
    <source>
        <dbReference type="EMBL" id="SDE98657.1"/>
    </source>
</evidence>